<comment type="caution">
    <text evidence="9">The sequence shown here is derived from an EMBL/GenBank/DDBJ whole genome shotgun (WGS) entry which is preliminary data.</text>
</comment>
<gene>
    <name evidence="9" type="ORF">GCM10023165_21380</name>
</gene>
<feature type="domain" description="Multidrug resistance protein MdtA-like C-terminal permuted SH3" evidence="8">
    <location>
        <begin position="327"/>
        <end position="382"/>
    </location>
</feature>
<evidence type="ECO:0000256" key="2">
    <source>
        <dbReference type="ARBA" id="ARBA00009477"/>
    </source>
</evidence>
<evidence type="ECO:0000313" key="10">
    <source>
        <dbReference type="Proteomes" id="UP001500975"/>
    </source>
</evidence>
<proteinExistence type="inferred from homology"/>
<dbReference type="RefSeq" id="WP_345537755.1">
    <property type="nucleotide sequence ID" value="NZ_BAABGJ010000019.1"/>
</dbReference>
<dbReference type="Pfam" id="PF25967">
    <property type="entry name" value="RND-MFP_C"/>
    <property type="match status" value="1"/>
</dbReference>
<dbReference type="SUPFAM" id="SSF111369">
    <property type="entry name" value="HlyD-like secretion proteins"/>
    <property type="match status" value="1"/>
</dbReference>
<dbReference type="InterPro" id="IPR058624">
    <property type="entry name" value="MdtA-like_HH"/>
</dbReference>
<evidence type="ECO:0000259" key="7">
    <source>
        <dbReference type="Pfam" id="PF25954"/>
    </source>
</evidence>
<feature type="domain" description="CusB-like beta-barrel" evidence="7">
    <location>
        <begin position="251"/>
        <end position="320"/>
    </location>
</feature>
<dbReference type="Proteomes" id="UP001500975">
    <property type="component" value="Unassembled WGS sequence"/>
</dbReference>
<dbReference type="InterPro" id="IPR058625">
    <property type="entry name" value="MdtA-like_BSH"/>
</dbReference>
<dbReference type="Pfam" id="PF25917">
    <property type="entry name" value="BSH_RND"/>
    <property type="match status" value="1"/>
</dbReference>
<feature type="transmembrane region" description="Helical" evidence="4">
    <location>
        <begin position="36"/>
        <end position="54"/>
    </location>
</feature>
<evidence type="ECO:0000256" key="3">
    <source>
        <dbReference type="ARBA" id="ARBA00022448"/>
    </source>
</evidence>
<reference evidence="10" key="1">
    <citation type="journal article" date="2019" name="Int. J. Syst. Evol. Microbiol.">
        <title>The Global Catalogue of Microorganisms (GCM) 10K type strain sequencing project: providing services to taxonomists for standard genome sequencing and annotation.</title>
        <authorList>
            <consortium name="The Broad Institute Genomics Platform"/>
            <consortium name="The Broad Institute Genome Sequencing Center for Infectious Disease"/>
            <person name="Wu L."/>
            <person name="Ma J."/>
        </authorList>
    </citation>
    <scope>NUCLEOTIDE SEQUENCE [LARGE SCALE GENOMIC DNA]</scope>
    <source>
        <strain evidence="10">JCM 17804</strain>
    </source>
</reference>
<dbReference type="Gene3D" id="1.10.287.470">
    <property type="entry name" value="Helix hairpin bin"/>
    <property type="match status" value="1"/>
</dbReference>
<keyword evidence="4" id="KW-1133">Transmembrane helix</keyword>
<evidence type="ECO:0000259" key="6">
    <source>
        <dbReference type="Pfam" id="PF25917"/>
    </source>
</evidence>
<comment type="similarity">
    <text evidence="2">Belongs to the membrane fusion protein (MFP) (TC 8.A.1) family.</text>
</comment>
<dbReference type="EMBL" id="BAABGJ010000019">
    <property type="protein sequence ID" value="GAA4341031.1"/>
    <property type="molecule type" value="Genomic_DNA"/>
</dbReference>
<dbReference type="NCBIfam" id="TIGR01730">
    <property type="entry name" value="RND_mfp"/>
    <property type="match status" value="1"/>
</dbReference>
<accession>A0ABP8HLN4</accession>
<keyword evidence="4" id="KW-0812">Transmembrane</keyword>
<name>A0ABP8HLN4_9BURK</name>
<feature type="domain" description="Multidrug resistance protein MdtA-like alpha-helical hairpin" evidence="5">
    <location>
        <begin position="139"/>
        <end position="200"/>
    </location>
</feature>
<dbReference type="Gene3D" id="2.40.50.100">
    <property type="match status" value="1"/>
</dbReference>
<comment type="subcellular location">
    <subcellularLocation>
        <location evidence="1">Cell envelope</location>
    </subcellularLocation>
</comment>
<organism evidence="9 10">
    <name type="scientific">Variovorax defluvii</name>
    <dbReference type="NCBI Taxonomy" id="913761"/>
    <lineage>
        <taxon>Bacteria</taxon>
        <taxon>Pseudomonadati</taxon>
        <taxon>Pseudomonadota</taxon>
        <taxon>Betaproteobacteria</taxon>
        <taxon>Burkholderiales</taxon>
        <taxon>Comamonadaceae</taxon>
        <taxon>Variovorax</taxon>
    </lineage>
</organism>
<evidence type="ECO:0000259" key="8">
    <source>
        <dbReference type="Pfam" id="PF25967"/>
    </source>
</evidence>
<protein>
    <submittedName>
        <fullName evidence="9">Efflux RND transporter periplasmic adaptor subunit</fullName>
    </submittedName>
</protein>
<evidence type="ECO:0000313" key="9">
    <source>
        <dbReference type="EMBL" id="GAA4341031.1"/>
    </source>
</evidence>
<dbReference type="InterPro" id="IPR006143">
    <property type="entry name" value="RND_pump_MFP"/>
</dbReference>
<dbReference type="Gene3D" id="2.40.30.170">
    <property type="match status" value="1"/>
</dbReference>
<keyword evidence="10" id="KW-1185">Reference proteome</keyword>
<evidence type="ECO:0000256" key="4">
    <source>
        <dbReference type="SAM" id="Phobius"/>
    </source>
</evidence>
<dbReference type="PANTHER" id="PTHR30469:SF37">
    <property type="entry name" value="RAGD PROTEIN"/>
    <property type="match status" value="1"/>
</dbReference>
<sequence length="401" mass="43208">MTEQRHAGLAIHPIEDEGGEHHELLRRRQIVRRARIGVIVVAVLLAVGAARTVAVRMANARELQASSTELARQYVKTALPQAAAAGQTLALPGTLQGFVQAPISARASGYLKRWTRDIGSRVKKGELLAEIETPEIDQQLSQAIAARQQTASSLELAKSTVARWENLRKKDVVSQQDLDERRSSLAQATANLAAADANVQRLRQTEGFKRIVAPFDGVITRRNVDVGDLIDAGGSRPLFLLAQTDPLRVYINVPQAYAQLVKAGQPVVVTQAELRGQRFSGEVARTSGAIDTATRMMQVEVTLPNREGLLLPGAYVQVSLPLAATGALSIPANALLFRGDGTRVAMVDAEGRVRLRTVRLGRNYGETVEVLEGIGPTDRLVLNPSDSLAEGDIVSVAKEPA</sequence>
<keyword evidence="3" id="KW-0813">Transport</keyword>
<dbReference type="Gene3D" id="2.40.420.20">
    <property type="match status" value="1"/>
</dbReference>
<feature type="domain" description="Multidrug resistance protein MdtA-like barrel-sandwich hybrid" evidence="6">
    <location>
        <begin position="101"/>
        <end position="238"/>
    </location>
</feature>
<dbReference type="InterPro" id="IPR058627">
    <property type="entry name" value="MdtA-like_C"/>
</dbReference>
<dbReference type="PANTHER" id="PTHR30469">
    <property type="entry name" value="MULTIDRUG RESISTANCE PROTEIN MDTA"/>
    <property type="match status" value="1"/>
</dbReference>
<evidence type="ECO:0000256" key="1">
    <source>
        <dbReference type="ARBA" id="ARBA00004196"/>
    </source>
</evidence>
<evidence type="ECO:0000259" key="5">
    <source>
        <dbReference type="Pfam" id="PF25876"/>
    </source>
</evidence>
<dbReference type="Pfam" id="PF25876">
    <property type="entry name" value="HH_MFP_RND"/>
    <property type="match status" value="1"/>
</dbReference>
<keyword evidence="4" id="KW-0472">Membrane</keyword>
<dbReference type="Pfam" id="PF25954">
    <property type="entry name" value="Beta-barrel_RND_2"/>
    <property type="match status" value="1"/>
</dbReference>
<dbReference type="InterPro" id="IPR058792">
    <property type="entry name" value="Beta-barrel_RND_2"/>
</dbReference>